<accession>A0AA44Q6F7</accession>
<dbReference type="AlphaFoldDB" id="A0AA44Q6F7"/>
<proteinExistence type="predicted"/>
<sequence length="77" mass="8443">MITYVKPSIAKCGTSESVIKGQCGWGKENFTVDKTGATKTKTIKRKVSYSCYGPGVVNICFKCQTFRNQCTTESSNC</sequence>
<dbReference type="RefSeq" id="WP_098523663.1">
    <property type="nucleotide sequence ID" value="NZ_NUYJ01000124.1"/>
</dbReference>
<protein>
    <submittedName>
        <fullName evidence="1">Uncharacterized protein</fullName>
    </submittedName>
</protein>
<gene>
    <name evidence="1" type="ORF">COK38_23290</name>
</gene>
<reference evidence="1 2" key="1">
    <citation type="submission" date="2017-09" db="EMBL/GenBank/DDBJ databases">
        <title>Large-scale bioinformatics analysis of Bacillus genomes uncovers conserved roles of natural products in bacterial physiology.</title>
        <authorList>
            <consortium name="Agbiome Team Llc"/>
            <person name="Bleich R.M."/>
            <person name="Grubbs K.J."/>
            <person name="Santa Maria K.C."/>
            <person name="Allen S.E."/>
            <person name="Farag S."/>
            <person name="Shank E.A."/>
            <person name="Bowers A."/>
        </authorList>
    </citation>
    <scope>NUCLEOTIDE SEQUENCE [LARGE SCALE GENOMIC DNA]</scope>
    <source>
        <strain evidence="1 2">AFS067272</strain>
    </source>
</reference>
<evidence type="ECO:0000313" key="2">
    <source>
        <dbReference type="Proteomes" id="UP000226357"/>
    </source>
</evidence>
<comment type="caution">
    <text evidence="1">The sequence shown here is derived from an EMBL/GenBank/DDBJ whole genome shotgun (WGS) entry which is preliminary data.</text>
</comment>
<dbReference type="Proteomes" id="UP000226357">
    <property type="component" value="Unassembled WGS sequence"/>
</dbReference>
<name>A0AA44Q6F7_BACCE</name>
<organism evidence="1 2">
    <name type="scientific">Bacillus cereus</name>
    <dbReference type="NCBI Taxonomy" id="1396"/>
    <lineage>
        <taxon>Bacteria</taxon>
        <taxon>Bacillati</taxon>
        <taxon>Bacillota</taxon>
        <taxon>Bacilli</taxon>
        <taxon>Bacillales</taxon>
        <taxon>Bacillaceae</taxon>
        <taxon>Bacillus</taxon>
        <taxon>Bacillus cereus group</taxon>
    </lineage>
</organism>
<evidence type="ECO:0000313" key="1">
    <source>
        <dbReference type="EMBL" id="PFR90749.1"/>
    </source>
</evidence>
<dbReference type="EMBL" id="NVBO01000295">
    <property type="protein sequence ID" value="PFR90749.1"/>
    <property type="molecule type" value="Genomic_DNA"/>
</dbReference>